<feature type="coiled-coil region" evidence="1">
    <location>
        <begin position="22"/>
        <end position="49"/>
    </location>
</feature>
<protein>
    <submittedName>
        <fullName evidence="3">Uncharacterized protein</fullName>
    </submittedName>
</protein>
<keyword evidence="4" id="KW-1185">Reference proteome</keyword>
<dbReference type="EMBL" id="CAJRAF010000002">
    <property type="protein sequence ID" value="CAG5003079.1"/>
    <property type="molecule type" value="Genomic_DNA"/>
</dbReference>
<dbReference type="AlphaFoldDB" id="A0A916JDB2"/>
<dbReference type="Proteomes" id="UP000680038">
    <property type="component" value="Unassembled WGS sequence"/>
</dbReference>
<sequence>MTDNTNSSESQKQPTGETQRIIEQLLEQSRILRKKNEELIAELNESKTNPAILWSRD</sequence>
<feature type="compositionally biased region" description="Polar residues" evidence="2">
    <location>
        <begin position="1"/>
        <end position="18"/>
    </location>
</feature>
<dbReference type="RefSeq" id="WP_215239593.1">
    <property type="nucleotide sequence ID" value="NZ_CAJRAF010000002.1"/>
</dbReference>
<accession>A0A916JDB2</accession>
<evidence type="ECO:0000256" key="1">
    <source>
        <dbReference type="SAM" id="Coils"/>
    </source>
</evidence>
<comment type="caution">
    <text evidence="3">The sequence shown here is derived from an EMBL/GenBank/DDBJ whole genome shotgun (WGS) entry which is preliminary data.</text>
</comment>
<feature type="region of interest" description="Disordered" evidence="2">
    <location>
        <begin position="1"/>
        <end position="20"/>
    </location>
</feature>
<gene>
    <name evidence="3" type="ORF">DYBT9275_03045</name>
</gene>
<organism evidence="3 4">
    <name type="scientific">Dyadobacter helix</name>
    <dbReference type="NCBI Taxonomy" id="2822344"/>
    <lineage>
        <taxon>Bacteria</taxon>
        <taxon>Pseudomonadati</taxon>
        <taxon>Bacteroidota</taxon>
        <taxon>Cytophagia</taxon>
        <taxon>Cytophagales</taxon>
        <taxon>Spirosomataceae</taxon>
        <taxon>Dyadobacter</taxon>
    </lineage>
</organism>
<evidence type="ECO:0000256" key="2">
    <source>
        <dbReference type="SAM" id="MobiDB-lite"/>
    </source>
</evidence>
<keyword evidence="1" id="KW-0175">Coiled coil</keyword>
<reference evidence="3" key="1">
    <citation type="submission" date="2021-04" db="EMBL/GenBank/DDBJ databases">
        <authorList>
            <person name="Rodrigo-Torres L."/>
            <person name="Arahal R. D."/>
            <person name="Lucena T."/>
        </authorList>
    </citation>
    <scope>NUCLEOTIDE SEQUENCE</scope>
    <source>
        <strain evidence="3">CECT 9275</strain>
    </source>
</reference>
<name>A0A916JDB2_9BACT</name>
<proteinExistence type="predicted"/>
<evidence type="ECO:0000313" key="3">
    <source>
        <dbReference type="EMBL" id="CAG5003079.1"/>
    </source>
</evidence>
<evidence type="ECO:0000313" key="4">
    <source>
        <dbReference type="Proteomes" id="UP000680038"/>
    </source>
</evidence>